<evidence type="ECO:0000313" key="1">
    <source>
        <dbReference type="EMBL" id="ADP82128.1"/>
    </source>
</evidence>
<dbReference type="OrthoDB" id="1119958at2"/>
<dbReference type="KEGG" id="fri:FraEuI1c_4127"/>
<reference evidence="1 2" key="1">
    <citation type="submission" date="2010-10" db="EMBL/GenBank/DDBJ databases">
        <title>Complete sequence of Frankia sp. EuI1c.</title>
        <authorList>
            <consortium name="US DOE Joint Genome Institute"/>
            <person name="Lucas S."/>
            <person name="Copeland A."/>
            <person name="Lapidus A."/>
            <person name="Cheng J.-F."/>
            <person name="Bruce D."/>
            <person name="Goodwin L."/>
            <person name="Pitluck S."/>
            <person name="Chertkov O."/>
            <person name="Detter J.C."/>
            <person name="Han C."/>
            <person name="Tapia R."/>
            <person name="Land M."/>
            <person name="Hauser L."/>
            <person name="Jeffries C."/>
            <person name="Kyrpides N."/>
            <person name="Ivanova N."/>
            <person name="Mikhailova N."/>
            <person name="Beauchemin N."/>
            <person name="Sen A."/>
            <person name="Sur S.A."/>
            <person name="Gtari M."/>
            <person name="Wall L."/>
            <person name="Tisa L."/>
            <person name="Woyke T."/>
        </authorList>
    </citation>
    <scope>NUCLEOTIDE SEQUENCE [LARGE SCALE GENOMIC DNA]</scope>
    <source>
        <strain evidence="2">DSM 45817 / CECT 9037 / EuI1c</strain>
    </source>
</reference>
<name>E3J9A9_PSEI1</name>
<dbReference type="RefSeq" id="WP_013425246.1">
    <property type="nucleotide sequence ID" value="NC_014666.1"/>
</dbReference>
<gene>
    <name evidence="1" type="ordered locus">FraEuI1c_4127</name>
</gene>
<dbReference type="STRING" id="298654.FraEuI1c_4127"/>
<protein>
    <submittedName>
        <fullName evidence="1">Uncharacterized protein</fullName>
    </submittedName>
</protein>
<dbReference type="Proteomes" id="UP000002484">
    <property type="component" value="Chromosome"/>
</dbReference>
<organism evidence="1 2">
    <name type="scientific">Pseudofrankia inefficax (strain DSM 45817 / CECT 9037 / DDB 130130 / EuI1c)</name>
    <name type="common">Frankia inefficax</name>
    <dbReference type="NCBI Taxonomy" id="298654"/>
    <lineage>
        <taxon>Bacteria</taxon>
        <taxon>Bacillati</taxon>
        <taxon>Actinomycetota</taxon>
        <taxon>Actinomycetes</taxon>
        <taxon>Frankiales</taxon>
        <taxon>Frankiaceae</taxon>
        <taxon>Pseudofrankia</taxon>
    </lineage>
</organism>
<evidence type="ECO:0000313" key="2">
    <source>
        <dbReference type="Proteomes" id="UP000002484"/>
    </source>
</evidence>
<sequence length="137" mass="14932">MPVSKLSDLPVGGGGRWPLCGVGFRSVQWGDLEVGYTTTVAGDHTAGYQGLPGGVCPCPHYGYIFKGRLRAHFPGSDMPDEVAQTGEAYFFPAGHVLIYEEETEALELNPADALQRLMDHFEKMARNYAAQATPDQR</sequence>
<proteinExistence type="predicted"/>
<dbReference type="InParanoid" id="E3J9A9"/>
<dbReference type="HOGENOM" id="CLU_150462_0_0_11"/>
<dbReference type="AlphaFoldDB" id="E3J9A9"/>
<dbReference type="EMBL" id="CP002299">
    <property type="protein sequence ID" value="ADP82128.1"/>
    <property type="molecule type" value="Genomic_DNA"/>
</dbReference>
<keyword evidence="2" id="KW-1185">Reference proteome</keyword>
<accession>E3J9A9</accession>